<sequence length="609" mass="67133">MSPVVRDTTFIDQRSPNMAAMFLERVAKSSSHEAFRYPVADGRPWASLTWKQTGDRVEKLAAGLLALGLESEQRVGIASGTRVEWILADLAVMCAGGATTTVYPSTMSSDVAYILADSECRIVFAEDDVQVQKLREHRTELPHLTKVVVFDGSSNEDWIIDLEELAKLGEELLAQDPKAVRKAVEAIEPDQLATLIYTSGTTGRPKGVRLRHSSWTYEGAAIQAQNILSEDDLQFLWLPMAHSFGKVLLSTQLACGFATAVDGRVEKIIDNLAVVKPTFMGAAPRIFEKAHARIVTMQAAEGGLKEKIFNQAFKVGLEVDRLKREGKSVPLPLSLQHALFDRLVFAKIRDRFGGRVRFFISGAAALNQDIAEWFHAAGILILEGYGLTETSAGSFVNHPEHYRLGTVGEVFPGSQVRLGEGDEIQIKGPGVMDGYHNLPEETAGALTEDGWLRTGDKGALDAEGFLTITGRIKELFKTSGGKYIAPPAIEAKFKALCPYASQFMVFGDERNYCVALVTLDPDALMEWANEHGLSGKSYADLVATDEVVAMVQEYVDQLNLELNRWETIKKFRLLDHDLTVESGELTPSMKVKRNVVEDNHKHTIDAMYA</sequence>
<dbReference type="AlphaFoldDB" id="A0A3N0GNX8"/>
<gene>
    <name evidence="7" type="ORF">EFL26_12925</name>
</gene>
<dbReference type="Pfam" id="PF00501">
    <property type="entry name" value="AMP-binding"/>
    <property type="match status" value="1"/>
</dbReference>
<comment type="caution">
    <text evidence="7">The sequence shown here is derived from an EMBL/GenBank/DDBJ whole genome shotgun (WGS) entry which is preliminary data.</text>
</comment>
<dbReference type="PROSITE" id="PS00455">
    <property type="entry name" value="AMP_BINDING"/>
    <property type="match status" value="1"/>
</dbReference>
<dbReference type="GO" id="GO:0004467">
    <property type="term" value="F:long-chain fatty acid-CoA ligase activity"/>
    <property type="evidence" value="ECO:0007669"/>
    <property type="project" value="TreeGrafter"/>
</dbReference>
<dbReference type="PANTHER" id="PTHR43272">
    <property type="entry name" value="LONG-CHAIN-FATTY-ACID--COA LIGASE"/>
    <property type="match status" value="1"/>
</dbReference>
<dbReference type="InterPro" id="IPR000873">
    <property type="entry name" value="AMP-dep_synth/lig_dom"/>
</dbReference>
<dbReference type="EMBL" id="RJSF01000040">
    <property type="protein sequence ID" value="RNM13858.1"/>
    <property type="molecule type" value="Genomic_DNA"/>
</dbReference>
<reference evidence="7 8" key="1">
    <citation type="submission" date="2018-11" db="EMBL/GenBank/DDBJ databases">
        <authorList>
            <person name="Li F."/>
        </authorList>
    </citation>
    <scope>NUCLEOTIDE SEQUENCE [LARGE SCALE GENOMIC DNA]</scope>
    <source>
        <strain evidence="7 8">Gsoil 818</strain>
    </source>
</reference>
<dbReference type="InterPro" id="IPR042099">
    <property type="entry name" value="ANL_N_sf"/>
</dbReference>
<dbReference type="RefSeq" id="WP_123223264.1">
    <property type="nucleotide sequence ID" value="NZ_RJSF01000040.1"/>
</dbReference>
<dbReference type="Gene3D" id="3.40.50.12780">
    <property type="entry name" value="N-terminal domain of ligase-like"/>
    <property type="match status" value="1"/>
</dbReference>
<proteinExistence type="inferred from homology"/>
<evidence type="ECO:0000313" key="8">
    <source>
        <dbReference type="Proteomes" id="UP000279994"/>
    </source>
</evidence>
<evidence type="ECO:0000256" key="5">
    <source>
        <dbReference type="ARBA" id="ARBA00032875"/>
    </source>
</evidence>
<evidence type="ECO:0000313" key="7">
    <source>
        <dbReference type="EMBL" id="RNM13858.1"/>
    </source>
</evidence>
<dbReference type="PANTHER" id="PTHR43272:SF32">
    <property type="entry name" value="AMP-DEPENDENT SYNTHETASE_LIGASE DOMAIN-CONTAINING PROTEIN"/>
    <property type="match status" value="1"/>
</dbReference>
<dbReference type="Proteomes" id="UP000279994">
    <property type="component" value="Unassembled WGS sequence"/>
</dbReference>
<name>A0A3N0GNX8_9ACTN</name>
<dbReference type="OrthoDB" id="9803968at2"/>
<keyword evidence="2 7" id="KW-0436">Ligase</keyword>
<evidence type="ECO:0000259" key="6">
    <source>
        <dbReference type="Pfam" id="PF00501"/>
    </source>
</evidence>
<keyword evidence="8" id="KW-1185">Reference proteome</keyword>
<protein>
    <recommendedName>
        <fullName evidence="5">Acyl-CoA synthetase</fullName>
    </recommendedName>
</protein>
<dbReference type="Pfam" id="PF23562">
    <property type="entry name" value="AMP-binding_C_3"/>
    <property type="match status" value="1"/>
</dbReference>
<keyword evidence="3" id="KW-0276">Fatty acid metabolism</keyword>
<feature type="domain" description="AMP-dependent synthetase/ligase" evidence="6">
    <location>
        <begin position="24"/>
        <end position="436"/>
    </location>
</feature>
<evidence type="ECO:0000256" key="3">
    <source>
        <dbReference type="ARBA" id="ARBA00022832"/>
    </source>
</evidence>
<comment type="similarity">
    <text evidence="1">Belongs to the ATP-dependent AMP-binding enzyme family.</text>
</comment>
<organism evidence="7 8">
    <name type="scientific">Nocardioides pocheonensis</name>
    <dbReference type="NCBI Taxonomy" id="661485"/>
    <lineage>
        <taxon>Bacteria</taxon>
        <taxon>Bacillati</taxon>
        <taxon>Actinomycetota</taxon>
        <taxon>Actinomycetes</taxon>
        <taxon>Propionibacteriales</taxon>
        <taxon>Nocardioidaceae</taxon>
        <taxon>Nocardioides</taxon>
    </lineage>
</organism>
<evidence type="ECO:0000256" key="2">
    <source>
        <dbReference type="ARBA" id="ARBA00022598"/>
    </source>
</evidence>
<evidence type="ECO:0000256" key="4">
    <source>
        <dbReference type="ARBA" id="ARBA00023098"/>
    </source>
</evidence>
<dbReference type="InterPro" id="IPR020845">
    <property type="entry name" value="AMP-binding_CS"/>
</dbReference>
<keyword evidence="4" id="KW-0443">Lipid metabolism</keyword>
<dbReference type="GO" id="GO:0016020">
    <property type="term" value="C:membrane"/>
    <property type="evidence" value="ECO:0007669"/>
    <property type="project" value="TreeGrafter"/>
</dbReference>
<dbReference type="CDD" id="cd05907">
    <property type="entry name" value="VL_LC_FACS_like"/>
    <property type="match status" value="1"/>
</dbReference>
<dbReference type="SUPFAM" id="SSF56801">
    <property type="entry name" value="Acetyl-CoA synthetase-like"/>
    <property type="match status" value="1"/>
</dbReference>
<evidence type="ECO:0000256" key="1">
    <source>
        <dbReference type="ARBA" id="ARBA00006432"/>
    </source>
</evidence>
<accession>A0A3N0GNX8</accession>